<keyword evidence="7" id="KW-1185">Reference proteome</keyword>
<keyword evidence="4 5" id="KW-0472">Membrane</keyword>
<evidence type="ECO:0000313" key="6">
    <source>
        <dbReference type="EMBL" id="MBB3139360.1"/>
    </source>
</evidence>
<comment type="subcellular location">
    <subcellularLocation>
        <location evidence="1">Membrane</location>
        <topology evidence="1">Multi-pass membrane protein</topology>
    </subcellularLocation>
</comment>
<dbReference type="GO" id="GO:0016020">
    <property type="term" value="C:membrane"/>
    <property type="evidence" value="ECO:0007669"/>
    <property type="project" value="UniProtKB-SubCell"/>
</dbReference>
<dbReference type="RefSeq" id="WP_183385777.1">
    <property type="nucleotide sequence ID" value="NZ_JACHXM010000001.1"/>
</dbReference>
<comment type="caution">
    <text evidence="6">The sequence shown here is derived from an EMBL/GenBank/DDBJ whole genome shotgun (WGS) entry which is preliminary data.</text>
</comment>
<name>A0A7W5BUI4_9GAMM</name>
<dbReference type="SUPFAM" id="SSF81324">
    <property type="entry name" value="Voltage-gated potassium channels"/>
    <property type="match status" value="1"/>
</dbReference>
<protein>
    <recommendedName>
        <fullName evidence="8">Preprotein translocase subunit SecA</fullName>
    </recommendedName>
</protein>
<sequence>MPATRTTSPALERAHLVWDLLIIVLVIANLALLLFDSLFLLPPLNAAFEAVAPGLYGAYERNIHSNFLTIDLAFVAVFLLDVLLGWAVAIAERHYHRWFFYPFVHWYDVLGCIPLGGFRLLRILRVISLLHRLQRMGLIDVRRWYLCSVVAKYYDILLEELTDRIAIRMLDNVQQEIRAGDGLSAPVIERIVQPRKQALIREISQRLEAMAGDAYAHHRDDTLRYVRGLVGRTLSESPEIRRLGRLPLGSQVARGLEASFSDLACRLVDEALAGLQSSEFSSLVEHLAESGFDAWLRTDPHTEQITEQVLVDMLELLKEQIAVKGWQHKYD</sequence>
<evidence type="ECO:0000256" key="5">
    <source>
        <dbReference type="SAM" id="Phobius"/>
    </source>
</evidence>
<gene>
    <name evidence="6" type="ORF">FHR96_000206</name>
</gene>
<reference evidence="6 7" key="1">
    <citation type="submission" date="2020-08" db="EMBL/GenBank/DDBJ databases">
        <title>Genomic Encyclopedia of Type Strains, Phase III (KMG-III): the genomes of soil and plant-associated and newly described type strains.</title>
        <authorList>
            <person name="Whitman W."/>
        </authorList>
    </citation>
    <scope>NUCLEOTIDE SEQUENCE [LARGE SCALE GENOMIC DNA]</scope>
    <source>
        <strain evidence="6 7">CECT 5995</strain>
    </source>
</reference>
<feature type="transmembrane region" description="Helical" evidence="5">
    <location>
        <begin position="20"/>
        <end position="41"/>
    </location>
</feature>
<dbReference type="InterPro" id="IPR027359">
    <property type="entry name" value="Volt_channel_dom_sf"/>
</dbReference>
<dbReference type="Proteomes" id="UP000525987">
    <property type="component" value="Unassembled WGS sequence"/>
</dbReference>
<feature type="transmembrane region" description="Helical" evidence="5">
    <location>
        <begin position="68"/>
        <end position="91"/>
    </location>
</feature>
<dbReference type="EMBL" id="JACHXM010000001">
    <property type="protein sequence ID" value="MBB3139360.1"/>
    <property type="molecule type" value="Genomic_DNA"/>
</dbReference>
<evidence type="ECO:0000256" key="1">
    <source>
        <dbReference type="ARBA" id="ARBA00004141"/>
    </source>
</evidence>
<dbReference type="Gene3D" id="1.20.120.350">
    <property type="entry name" value="Voltage-gated potassium channels. Chain C"/>
    <property type="match status" value="1"/>
</dbReference>
<keyword evidence="2 5" id="KW-0812">Transmembrane</keyword>
<evidence type="ECO:0000313" key="7">
    <source>
        <dbReference type="Proteomes" id="UP000525987"/>
    </source>
</evidence>
<evidence type="ECO:0008006" key="8">
    <source>
        <dbReference type="Google" id="ProtNLM"/>
    </source>
</evidence>
<evidence type="ECO:0000256" key="4">
    <source>
        <dbReference type="ARBA" id="ARBA00023136"/>
    </source>
</evidence>
<evidence type="ECO:0000256" key="3">
    <source>
        <dbReference type="ARBA" id="ARBA00022989"/>
    </source>
</evidence>
<keyword evidence="3 5" id="KW-1133">Transmembrane helix</keyword>
<dbReference type="AlphaFoldDB" id="A0A7W5BUI4"/>
<evidence type="ECO:0000256" key="2">
    <source>
        <dbReference type="ARBA" id="ARBA00022692"/>
    </source>
</evidence>
<proteinExistence type="predicted"/>
<organism evidence="6 7">
    <name type="scientific">Halomonas organivorans</name>
    <dbReference type="NCBI Taxonomy" id="257772"/>
    <lineage>
        <taxon>Bacteria</taxon>
        <taxon>Pseudomonadati</taxon>
        <taxon>Pseudomonadota</taxon>
        <taxon>Gammaproteobacteria</taxon>
        <taxon>Oceanospirillales</taxon>
        <taxon>Halomonadaceae</taxon>
        <taxon>Halomonas</taxon>
    </lineage>
</organism>
<accession>A0A7W5BUI4</accession>
<feature type="transmembrane region" description="Helical" evidence="5">
    <location>
        <begin position="103"/>
        <end position="121"/>
    </location>
</feature>